<sequence>MKVLSRWVKIGRPYWIAKGSRDVTALFIGPRGKRANPRQIREDISRILRTLEDTEVSGAHVLRHSAATHLVDGGADIRTVQELLGHSSLSTTQIYTHVSMKRLADTYTRAHPRA</sequence>
<dbReference type="InterPro" id="IPR050090">
    <property type="entry name" value="Tyrosine_recombinase_XerCD"/>
</dbReference>
<dbReference type="GO" id="GO:0005737">
    <property type="term" value="C:cytoplasm"/>
    <property type="evidence" value="ECO:0007669"/>
    <property type="project" value="UniProtKB-SubCell"/>
</dbReference>
<dbReference type="GO" id="GO:0006310">
    <property type="term" value="P:DNA recombination"/>
    <property type="evidence" value="ECO:0007669"/>
    <property type="project" value="UniProtKB-KW"/>
</dbReference>
<dbReference type="Pfam" id="PF00589">
    <property type="entry name" value="Phage_integrase"/>
    <property type="match status" value="1"/>
</dbReference>
<dbReference type="GO" id="GO:0003677">
    <property type="term" value="F:DNA binding"/>
    <property type="evidence" value="ECO:0007669"/>
    <property type="project" value="InterPro"/>
</dbReference>
<comment type="subcellular location">
    <subcellularLocation>
        <location evidence="1">Cytoplasm</location>
    </subcellularLocation>
</comment>
<dbReference type="PANTHER" id="PTHR30349:SF77">
    <property type="entry name" value="TYROSINE RECOMBINASE XERC"/>
    <property type="match status" value="1"/>
</dbReference>
<evidence type="ECO:0000313" key="6">
    <source>
        <dbReference type="Proteomes" id="UP000270988"/>
    </source>
</evidence>
<organism evidence="5 6">
    <name type="scientific">Rothia dentocariosa</name>
    <dbReference type="NCBI Taxonomy" id="2047"/>
    <lineage>
        <taxon>Bacteria</taxon>
        <taxon>Bacillati</taxon>
        <taxon>Actinomycetota</taxon>
        <taxon>Actinomycetes</taxon>
        <taxon>Micrococcales</taxon>
        <taxon>Micrococcaceae</taxon>
        <taxon>Rothia</taxon>
    </lineage>
</organism>
<feature type="domain" description="Tyr recombinase" evidence="4">
    <location>
        <begin position="1"/>
        <end position="108"/>
    </location>
</feature>
<keyword evidence="3" id="KW-0233">DNA recombination</keyword>
<dbReference type="GO" id="GO:0015074">
    <property type="term" value="P:DNA integration"/>
    <property type="evidence" value="ECO:0007669"/>
    <property type="project" value="UniProtKB-KW"/>
</dbReference>
<dbReference type="SUPFAM" id="SSF56349">
    <property type="entry name" value="DNA breaking-rejoining enzymes"/>
    <property type="match status" value="1"/>
</dbReference>
<name>A0A448UTK0_9MICC</name>
<dbReference type="InterPro" id="IPR013762">
    <property type="entry name" value="Integrase-like_cat_sf"/>
</dbReference>
<evidence type="ECO:0000313" key="5">
    <source>
        <dbReference type="EMBL" id="VEJ29273.1"/>
    </source>
</evidence>
<dbReference type="Proteomes" id="UP000270988">
    <property type="component" value="Chromosome"/>
</dbReference>
<evidence type="ECO:0000256" key="3">
    <source>
        <dbReference type="ARBA" id="ARBA00023172"/>
    </source>
</evidence>
<dbReference type="AlphaFoldDB" id="A0A448UTK0"/>
<keyword evidence="2" id="KW-0229">DNA integration</keyword>
<dbReference type="PANTHER" id="PTHR30349">
    <property type="entry name" value="PHAGE INTEGRASE-RELATED"/>
    <property type="match status" value="1"/>
</dbReference>
<dbReference type="InterPro" id="IPR002104">
    <property type="entry name" value="Integrase_catalytic"/>
</dbReference>
<dbReference type="PROSITE" id="PS51898">
    <property type="entry name" value="TYR_RECOMBINASE"/>
    <property type="match status" value="1"/>
</dbReference>
<evidence type="ECO:0000259" key="4">
    <source>
        <dbReference type="PROSITE" id="PS51898"/>
    </source>
</evidence>
<evidence type="ECO:0000256" key="1">
    <source>
        <dbReference type="ARBA" id="ARBA00004496"/>
    </source>
</evidence>
<accession>A0A448UTK0</accession>
<dbReference type="EMBL" id="LR134521">
    <property type="protein sequence ID" value="VEJ29273.1"/>
    <property type="molecule type" value="Genomic_DNA"/>
</dbReference>
<protein>
    <submittedName>
        <fullName evidence="5">Tyrosine recombinase XerC</fullName>
    </submittedName>
</protein>
<dbReference type="InterPro" id="IPR011010">
    <property type="entry name" value="DNA_brk_join_enz"/>
</dbReference>
<gene>
    <name evidence="5" type="primary">xerC</name>
    <name evidence="5" type="ORF">NCTC10918_00528</name>
</gene>
<proteinExistence type="predicted"/>
<reference evidence="5 6" key="1">
    <citation type="submission" date="2018-12" db="EMBL/GenBank/DDBJ databases">
        <authorList>
            <consortium name="Pathogen Informatics"/>
        </authorList>
    </citation>
    <scope>NUCLEOTIDE SEQUENCE [LARGE SCALE GENOMIC DNA]</scope>
    <source>
        <strain evidence="5 6">NCTC10918</strain>
    </source>
</reference>
<dbReference type="Gene3D" id="1.10.443.10">
    <property type="entry name" value="Intergrase catalytic core"/>
    <property type="match status" value="1"/>
</dbReference>
<evidence type="ECO:0000256" key="2">
    <source>
        <dbReference type="ARBA" id="ARBA00022908"/>
    </source>
</evidence>